<dbReference type="InParanoid" id="A0A6P8S3A0"/>
<reference evidence="8" key="1">
    <citation type="submission" date="2025-08" db="UniProtKB">
        <authorList>
            <consortium name="RefSeq"/>
        </authorList>
    </citation>
    <scope>IDENTIFICATION</scope>
</reference>
<dbReference type="AlphaFoldDB" id="A0A6P8S3A0"/>
<evidence type="ECO:0000256" key="3">
    <source>
        <dbReference type="ARBA" id="ARBA00022692"/>
    </source>
</evidence>
<dbReference type="KEGG" id="gsh:117365721"/>
<evidence type="ECO:0000256" key="4">
    <source>
        <dbReference type="ARBA" id="ARBA00022989"/>
    </source>
</evidence>
<dbReference type="PANTHER" id="PTHR14768">
    <property type="entry name" value="UPF0338 PROTEIN"/>
    <property type="match status" value="1"/>
</dbReference>
<evidence type="ECO:0000313" key="8">
    <source>
        <dbReference type="RefSeq" id="XP_033812359.1"/>
    </source>
</evidence>
<comment type="similarity">
    <text evidence="2">Belongs to the CD225/Dispanin family.</text>
</comment>
<comment type="subcellular location">
    <subcellularLocation>
        <location evidence="1">Membrane</location>
    </subcellularLocation>
</comment>
<accession>A0A6P8S3A0</accession>
<keyword evidence="4 6" id="KW-1133">Transmembrane helix</keyword>
<dbReference type="RefSeq" id="XP_033812359.1">
    <property type="nucleotide sequence ID" value="XM_033956468.1"/>
</dbReference>
<dbReference type="GO" id="GO:0016020">
    <property type="term" value="C:membrane"/>
    <property type="evidence" value="ECO:0007669"/>
    <property type="project" value="UniProtKB-SubCell"/>
</dbReference>
<feature type="transmembrane region" description="Helical" evidence="6">
    <location>
        <begin position="207"/>
        <end position="232"/>
    </location>
</feature>
<evidence type="ECO:0000256" key="2">
    <source>
        <dbReference type="ARBA" id="ARBA00006843"/>
    </source>
</evidence>
<dbReference type="Pfam" id="PF04505">
    <property type="entry name" value="CD225"/>
    <property type="match status" value="1"/>
</dbReference>
<evidence type="ECO:0000313" key="7">
    <source>
        <dbReference type="Proteomes" id="UP000515159"/>
    </source>
</evidence>
<evidence type="ECO:0000256" key="1">
    <source>
        <dbReference type="ARBA" id="ARBA00004370"/>
    </source>
</evidence>
<evidence type="ECO:0000256" key="6">
    <source>
        <dbReference type="SAM" id="Phobius"/>
    </source>
</evidence>
<dbReference type="CTD" id="641649"/>
<feature type="transmembrane region" description="Helical" evidence="6">
    <location>
        <begin position="161"/>
        <end position="183"/>
    </location>
</feature>
<dbReference type="PANTHER" id="PTHR14768:SF2">
    <property type="entry name" value="TRANSMEMBRANE PROTEIN 91"/>
    <property type="match status" value="1"/>
</dbReference>
<sequence length="238" mass="26273">MESLQELRQPLLQKEWSGAPGVWAGGQEKDGFFPWNSFSQSPFPQPELTQQLLDVGTLQRIVEPYCTLEPALYPDLALWRSGEPPTWKKRDSTETAFVDTDNEQMEGSDRGDASKKLMAEKDIHTVSYDVGEAGMPELEKDSSSDSDSEEGAFSLVLPQDYLGLSVFTMLCCFWPMGIAAFYMSQKTNKALAKGDYQGAGSASRHTFFLAVLSIILGICTYVGAIVVLVTYLSNKVPT</sequence>
<gene>
    <name evidence="8" type="primary">TMEM91</name>
</gene>
<dbReference type="OrthoDB" id="10018862at2759"/>
<protein>
    <submittedName>
        <fullName evidence="8">Transmembrane protein 91 isoform X1</fullName>
    </submittedName>
</protein>
<dbReference type="GeneID" id="117365721"/>
<organism evidence="7 8">
    <name type="scientific">Geotrypetes seraphini</name>
    <name type="common">Gaboon caecilian</name>
    <name type="synonym">Caecilia seraphini</name>
    <dbReference type="NCBI Taxonomy" id="260995"/>
    <lineage>
        <taxon>Eukaryota</taxon>
        <taxon>Metazoa</taxon>
        <taxon>Chordata</taxon>
        <taxon>Craniata</taxon>
        <taxon>Vertebrata</taxon>
        <taxon>Euteleostomi</taxon>
        <taxon>Amphibia</taxon>
        <taxon>Gymnophiona</taxon>
        <taxon>Geotrypetes</taxon>
    </lineage>
</organism>
<keyword evidence="3 6" id="KW-0812">Transmembrane</keyword>
<keyword evidence="5 6" id="KW-0472">Membrane</keyword>
<name>A0A6P8S3A0_GEOSA</name>
<keyword evidence="7" id="KW-1185">Reference proteome</keyword>
<evidence type="ECO:0000256" key="5">
    <source>
        <dbReference type="ARBA" id="ARBA00023136"/>
    </source>
</evidence>
<proteinExistence type="inferred from homology"/>
<dbReference type="Proteomes" id="UP000515159">
    <property type="component" value="Chromosome 8"/>
</dbReference>
<dbReference type="InterPro" id="IPR007593">
    <property type="entry name" value="CD225/Dispanin_fam"/>
</dbReference>